<dbReference type="GO" id="GO:0006637">
    <property type="term" value="P:acyl-CoA metabolic process"/>
    <property type="evidence" value="ECO:0007669"/>
    <property type="project" value="InterPro"/>
</dbReference>
<dbReference type="PANTHER" id="PTHR11066:SF34">
    <property type="entry name" value="ACYL-COENZYME A THIOESTERASE 8"/>
    <property type="match status" value="1"/>
</dbReference>
<reference evidence="2 3" key="1">
    <citation type="submission" date="2013-12" db="EMBL/GenBank/DDBJ databases">
        <title>Draft genome of the parsitic nematode Ancylostoma duodenale.</title>
        <authorList>
            <person name="Mitreva M."/>
        </authorList>
    </citation>
    <scope>NUCLEOTIDE SEQUENCE [LARGE SCALE GENOMIC DNA]</scope>
    <source>
        <strain evidence="2 3">Zhejiang</strain>
    </source>
</reference>
<dbReference type="InterPro" id="IPR029069">
    <property type="entry name" value="HotDog_dom_sf"/>
</dbReference>
<evidence type="ECO:0000313" key="3">
    <source>
        <dbReference type="Proteomes" id="UP000054047"/>
    </source>
</evidence>
<dbReference type="Pfam" id="PF20789">
    <property type="entry name" value="4HBT_3C"/>
    <property type="match status" value="1"/>
</dbReference>
<dbReference type="SUPFAM" id="SSF54637">
    <property type="entry name" value="Thioesterase/thiol ester dehydrase-isomerase"/>
    <property type="match status" value="1"/>
</dbReference>
<evidence type="ECO:0000259" key="1">
    <source>
        <dbReference type="Pfam" id="PF20789"/>
    </source>
</evidence>
<dbReference type="OrthoDB" id="68328at2759"/>
<feature type="domain" description="Acyl-CoA thioesterase-like C-terminal" evidence="1">
    <location>
        <begin position="64"/>
        <end position="128"/>
    </location>
</feature>
<evidence type="ECO:0000313" key="2">
    <source>
        <dbReference type="EMBL" id="KIH53141.1"/>
    </source>
</evidence>
<dbReference type="EMBL" id="KN741956">
    <property type="protein sequence ID" value="KIH53141.1"/>
    <property type="molecule type" value="Genomic_DNA"/>
</dbReference>
<protein>
    <recommendedName>
        <fullName evidence="1">Acyl-CoA thioesterase-like C-terminal domain-containing protein</fullName>
    </recommendedName>
</protein>
<dbReference type="GO" id="GO:0009062">
    <property type="term" value="P:fatty acid catabolic process"/>
    <property type="evidence" value="ECO:0007669"/>
    <property type="project" value="TreeGrafter"/>
</dbReference>
<gene>
    <name evidence="2" type="ORF">ANCDUO_16741</name>
</gene>
<organism evidence="2 3">
    <name type="scientific">Ancylostoma duodenale</name>
    <dbReference type="NCBI Taxonomy" id="51022"/>
    <lineage>
        <taxon>Eukaryota</taxon>
        <taxon>Metazoa</taxon>
        <taxon>Ecdysozoa</taxon>
        <taxon>Nematoda</taxon>
        <taxon>Chromadorea</taxon>
        <taxon>Rhabditida</taxon>
        <taxon>Rhabditina</taxon>
        <taxon>Rhabditomorpha</taxon>
        <taxon>Strongyloidea</taxon>
        <taxon>Ancylostomatidae</taxon>
        <taxon>Ancylostomatinae</taxon>
        <taxon>Ancylostoma</taxon>
    </lineage>
</organism>
<dbReference type="InterPro" id="IPR049450">
    <property type="entry name" value="ACOT8-like_C"/>
</dbReference>
<proteinExistence type="predicted"/>
<name>A0A0C2G7W6_9BILA</name>
<dbReference type="InterPro" id="IPR003703">
    <property type="entry name" value="Acyl_CoA_thio"/>
</dbReference>
<dbReference type="GO" id="GO:0047617">
    <property type="term" value="F:fatty acyl-CoA hydrolase activity"/>
    <property type="evidence" value="ECO:0007669"/>
    <property type="project" value="InterPro"/>
</dbReference>
<dbReference type="GO" id="GO:0005782">
    <property type="term" value="C:peroxisomal matrix"/>
    <property type="evidence" value="ECO:0007669"/>
    <property type="project" value="UniProtKB-SubCell"/>
</dbReference>
<dbReference type="CDD" id="cd03444">
    <property type="entry name" value="Thioesterase_II_repeat1"/>
    <property type="match status" value="1"/>
</dbReference>
<keyword evidence="3" id="KW-1185">Reference proteome</keyword>
<dbReference type="PANTHER" id="PTHR11066">
    <property type="entry name" value="ACYL-COA THIOESTERASE"/>
    <property type="match status" value="1"/>
</dbReference>
<dbReference type="Proteomes" id="UP000054047">
    <property type="component" value="Unassembled WGS sequence"/>
</dbReference>
<dbReference type="Gene3D" id="3.10.129.10">
    <property type="entry name" value="Hotdog Thioesterase"/>
    <property type="match status" value="1"/>
</dbReference>
<accession>A0A0C2G7W6</accession>
<dbReference type="AlphaFoldDB" id="A0A0C2G7W6"/>
<sequence>MPVVPSWKELKCMSDVIPWLKTEIAEGRIKVKPAVERRIKYYESRANQKNGDLFQPHLFFPHFSNDFDPSMIFSLDHNVWMHQHIMRADQWMLFENTSTVAGRGRAFITGKLWSEDGTLILSCAQEIVLRSRGTVSRI</sequence>